<keyword evidence="3" id="KW-1185">Reference proteome</keyword>
<dbReference type="Proteomes" id="UP001378592">
    <property type="component" value="Unassembled WGS sequence"/>
</dbReference>
<feature type="domain" description="DALR anticodon binding" evidence="1">
    <location>
        <begin position="309"/>
        <end position="444"/>
    </location>
</feature>
<protein>
    <recommendedName>
        <fullName evidence="1">DALR anticodon binding domain-containing protein</fullName>
    </recommendedName>
</protein>
<dbReference type="PANTHER" id="PTHR16043">
    <property type="entry name" value="DALRD3 PROTEIN"/>
    <property type="match status" value="1"/>
</dbReference>
<dbReference type="GO" id="GO:0005524">
    <property type="term" value="F:ATP binding"/>
    <property type="evidence" value="ECO:0007669"/>
    <property type="project" value="InterPro"/>
</dbReference>
<organism evidence="2 3">
    <name type="scientific">Gryllus longicercus</name>
    <dbReference type="NCBI Taxonomy" id="2509291"/>
    <lineage>
        <taxon>Eukaryota</taxon>
        <taxon>Metazoa</taxon>
        <taxon>Ecdysozoa</taxon>
        <taxon>Arthropoda</taxon>
        <taxon>Hexapoda</taxon>
        <taxon>Insecta</taxon>
        <taxon>Pterygota</taxon>
        <taxon>Neoptera</taxon>
        <taxon>Polyneoptera</taxon>
        <taxon>Orthoptera</taxon>
        <taxon>Ensifera</taxon>
        <taxon>Gryllidea</taxon>
        <taxon>Grylloidea</taxon>
        <taxon>Gryllidae</taxon>
        <taxon>Gryllinae</taxon>
        <taxon>Gryllus</taxon>
    </lineage>
</organism>
<dbReference type="Pfam" id="PF05746">
    <property type="entry name" value="DALR_1"/>
    <property type="match status" value="1"/>
</dbReference>
<dbReference type="InterPro" id="IPR037380">
    <property type="entry name" value="DALRD3"/>
</dbReference>
<sequence length="444" mass="50725">MEDRDILSSFYANICYYFSGKCSGKCALVKKHKEHLQTEGDFSIVLNLKAQQKHAHINMHNNEHVCQCESTKFSVSADSGEDGNLEPEKVSKNLVKLSDGWSLKLLQCSVHNDRLCLFLNRLHTFKTVLFSVLAQETVYGKLPNNYKKVVLTQDCIKDAELMMNLTDYRRNVVRNVLVNLLTETGHLVNIDVDSEASYCGDWQYHLSSKPTEANHANVLIYCGTVSVNTKNGKGGNAVTADYLRQRSKELKEMSRQKHGPQVDNDPKWEAFFNKIGEASLKIDLLSIRPSRSFSVNNGSQETSRNAHFILYNCARLSAIQEKYEKKCSENIYPSLVPLESVDLSLLTKEEEWDLLTNYLLVYPHVLQSTIEFIDKGKPLPNLLCQFLFSLCGCYSSYYRRVRVLTESRDHLLPVMFARLYLIKAVECVIHNALRLLGIEPVRYM</sequence>
<accession>A0AAN9VCL1</accession>
<evidence type="ECO:0000313" key="2">
    <source>
        <dbReference type="EMBL" id="KAK7793815.1"/>
    </source>
</evidence>
<evidence type="ECO:0000259" key="1">
    <source>
        <dbReference type="SMART" id="SM00836"/>
    </source>
</evidence>
<gene>
    <name evidence="2" type="ORF">R5R35_014320</name>
</gene>
<dbReference type="SUPFAM" id="SSF47323">
    <property type="entry name" value="Anticodon-binding domain of a subclass of class I aminoacyl-tRNA synthetases"/>
    <property type="match status" value="1"/>
</dbReference>
<reference evidence="2 3" key="1">
    <citation type="submission" date="2024-03" db="EMBL/GenBank/DDBJ databases">
        <title>The genome assembly and annotation of the cricket Gryllus longicercus Weissman &amp; Gray.</title>
        <authorList>
            <person name="Szrajer S."/>
            <person name="Gray D."/>
            <person name="Ylla G."/>
        </authorList>
    </citation>
    <scope>NUCLEOTIDE SEQUENCE [LARGE SCALE GENOMIC DNA]</scope>
    <source>
        <strain evidence="2">DAG 2021-001</strain>
        <tissue evidence="2">Whole body minus gut</tissue>
    </source>
</reference>
<dbReference type="AlphaFoldDB" id="A0AAN9VCL1"/>
<dbReference type="GO" id="GO:0000049">
    <property type="term" value="F:tRNA binding"/>
    <property type="evidence" value="ECO:0007669"/>
    <property type="project" value="TreeGrafter"/>
</dbReference>
<dbReference type="InterPro" id="IPR008909">
    <property type="entry name" value="DALR_anticod-bd"/>
</dbReference>
<dbReference type="InterPro" id="IPR009080">
    <property type="entry name" value="tRNAsynth_Ia_anticodon-bd"/>
</dbReference>
<dbReference type="GO" id="GO:0106217">
    <property type="term" value="P:tRNA C3-cytosine methylation"/>
    <property type="evidence" value="ECO:0007669"/>
    <property type="project" value="TreeGrafter"/>
</dbReference>
<evidence type="ECO:0000313" key="3">
    <source>
        <dbReference type="Proteomes" id="UP001378592"/>
    </source>
</evidence>
<dbReference type="GO" id="GO:0004814">
    <property type="term" value="F:arginine-tRNA ligase activity"/>
    <property type="evidence" value="ECO:0007669"/>
    <property type="project" value="InterPro"/>
</dbReference>
<dbReference type="PANTHER" id="PTHR16043:SF1">
    <property type="entry name" value="DALR ANTICODON-BINDING DOMAIN-CONTAINING PROTEIN 3"/>
    <property type="match status" value="1"/>
</dbReference>
<comment type="caution">
    <text evidence="2">The sequence shown here is derived from an EMBL/GenBank/DDBJ whole genome shotgun (WGS) entry which is preliminary data.</text>
</comment>
<name>A0AAN9VCL1_9ORTH</name>
<proteinExistence type="predicted"/>
<dbReference type="GO" id="GO:0006420">
    <property type="term" value="P:arginyl-tRNA aminoacylation"/>
    <property type="evidence" value="ECO:0007669"/>
    <property type="project" value="InterPro"/>
</dbReference>
<dbReference type="EMBL" id="JAZDUA010000359">
    <property type="protein sequence ID" value="KAK7793815.1"/>
    <property type="molecule type" value="Genomic_DNA"/>
</dbReference>
<dbReference type="SMART" id="SM00836">
    <property type="entry name" value="DALR_1"/>
    <property type="match status" value="1"/>
</dbReference>
<dbReference type="Gene3D" id="1.10.730.10">
    <property type="entry name" value="Isoleucyl-tRNA Synthetase, Domain 1"/>
    <property type="match status" value="1"/>
</dbReference>